<dbReference type="PANTHER" id="PTHR45710:SF15">
    <property type="entry name" value="C-TYPE LECTIN DOMAIN FAMILY 2 MEMBER B"/>
    <property type="match status" value="1"/>
</dbReference>
<dbReference type="Ensembl" id="ENSSHAT00000010161.2">
    <property type="protein sequence ID" value="ENSSHAP00000010072.1"/>
    <property type="gene ID" value="ENSSHAG00000008711.2"/>
</dbReference>
<reference evidence="6" key="3">
    <citation type="submission" date="2025-09" db="UniProtKB">
        <authorList>
            <consortium name="Ensembl"/>
        </authorList>
    </citation>
    <scope>IDENTIFICATION</scope>
</reference>
<dbReference type="CDD" id="cd03593">
    <property type="entry name" value="CLECT_NK_receptors_like"/>
    <property type="match status" value="1"/>
</dbReference>
<dbReference type="RefSeq" id="XP_031794046.1">
    <property type="nucleotide sequence ID" value="XM_031938186.1"/>
</dbReference>
<dbReference type="Gene3D" id="3.10.100.10">
    <property type="entry name" value="Mannose-Binding Protein A, subunit A"/>
    <property type="match status" value="1"/>
</dbReference>
<dbReference type="GeneID" id="116419228"/>
<gene>
    <name evidence="6" type="primary">LOC116419228</name>
</gene>
<comment type="subcellular location">
    <subcellularLocation>
        <location evidence="1">Cell membrane</location>
        <topology evidence="1">Single-pass type II membrane protein</topology>
    </subcellularLocation>
</comment>
<protein>
    <recommendedName>
        <fullName evidence="5">C-type lectin domain-containing protein</fullName>
    </recommendedName>
</protein>
<dbReference type="GO" id="GO:0030246">
    <property type="term" value="F:carbohydrate binding"/>
    <property type="evidence" value="ECO:0007669"/>
    <property type="project" value="UniProtKB-KW"/>
</dbReference>
<dbReference type="SMART" id="SM00034">
    <property type="entry name" value="CLECT"/>
    <property type="match status" value="1"/>
</dbReference>
<dbReference type="InterPro" id="IPR033992">
    <property type="entry name" value="NKR-like_CTLD"/>
</dbReference>
<dbReference type="GO" id="GO:0005886">
    <property type="term" value="C:plasma membrane"/>
    <property type="evidence" value="ECO:0007669"/>
    <property type="project" value="UniProtKB-SubCell"/>
</dbReference>
<proteinExistence type="predicted"/>
<dbReference type="HOGENOM" id="CLU_049894_8_1_1"/>
<keyword evidence="4" id="KW-0812">Transmembrane</keyword>
<keyword evidence="4" id="KW-1133">Transmembrane helix</keyword>
<dbReference type="eggNOG" id="KOG4297">
    <property type="taxonomic scope" value="Eukaryota"/>
</dbReference>
<reference evidence="6" key="2">
    <citation type="submission" date="2025-08" db="UniProtKB">
        <authorList>
            <consortium name="Ensembl"/>
        </authorList>
    </citation>
    <scope>IDENTIFICATION</scope>
</reference>
<dbReference type="OrthoDB" id="9906043at2759"/>
<dbReference type="PROSITE" id="PS50041">
    <property type="entry name" value="C_TYPE_LECTIN_2"/>
    <property type="match status" value="1"/>
</dbReference>
<dbReference type="OMA" id="KKMLIMS"/>
<reference evidence="6 7" key="1">
    <citation type="journal article" date="2011" name="Proc. Natl. Acad. Sci. U.S.A.">
        <title>Genetic diversity and population structure of the endangered marsupial Sarcophilus harrisii (Tasmanian devil).</title>
        <authorList>
            <person name="Miller W."/>
            <person name="Hayes V.M."/>
            <person name="Ratan A."/>
            <person name="Petersen D.C."/>
            <person name="Wittekindt N.E."/>
            <person name="Miller J."/>
            <person name="Walenz B."/>
            <person name="Knight J."/>
            <person name="Qi J."/>
            <person name="Zhao F."/>
            <person name="Wang Q."/>
            <person name="Bedoya-Reina O.C."/>
            <person name="Katiyar N."/>
            <person name="Tomsho L.P."/>
            <person name="Kasson L.M."/>
            <person name="Hardie R.A."/>
            <person name="Woodbridge P."/>
            <person name="Tindall E.A."/>
            <person name="Bertelsen M.F."/>
            <person name="Dixon D."/>
            <person name="Pyecroft S."/>
            <person name="Helgen K.M."/>
            <person name="Lesk A.M."/>
            <person name="Pringle T.H."/>
            <person name="Patterson N."/>
            <person name="Zhang Y."/>
            <person name="Kreiss A."/>
            <person name="Woods G.M."/>
            <person name="Jones M.E."/>
            <person name="Schuster S.C."/>
        </authorList>
    </citation>
    <scope>NUCLEOTIDE SEQUENCE [LARGE SCALE GENOMIC DNA]</scope>
</reference>
<keyword evidence="4" id="KW-0472">Membrane</keyword>
<dbReference type="Pfam" id="PF00059">
    <property type="entry name" value="Lectin_C"/>
    <property type="match status" value="1"/>
</dbReference>
<sequence length="224" mass="25669">MKKGKKENAVAWKHNKKKVEHEVKEEKQEEEEEQDDEKGRDGREDVVEVKVPPRERRISKRLIYSSVAGVGFIIVIALAIFISKEVRRKSEELIQEQPLCSDNSLMCPEDWIKAFNKCYYISVDHKSWHESQQACANLGANLARFKTHQEMDFLMKRVGSASDCWFGLINEEGNSSWKWTDGTSPPEWLQIQGAGCARLSDDGISSDSCMSSRNYICSKEDRCS</sequence>
<dbReference type="InterPro" id="IPR016186">
    <property type="entry name" value="C-type_lectin-like/link_sf"/>
</dbReference>
<accession>G3W3R7</accession>
<evidence type="ECO:0000256" key="1">
    <source>
        <dbReference type="ARBA" id="ARBA00004401"/>
    </source>
</evidence>
<name>G3W3R7_SARHA</name>
<organism evidence="6 7">
    <name type="scientific">Sarcophilus harrisii</name>
    <name type="common">Tasmanian devil</name>
    <name type="synonym">Sarcophilus laniarius</name>
    <dbReference type="NCBI Taxonomy" id="9305"/>
    <lineage>
        <taxon>Eukaryota</taxon>
        <taxon>Metazoa</taxon>
        <taxon>Chordata</taxon>
        <taxon>Craniata</taxon>
        <taxon>Vertebrata</taxon>
        <taxon>Euteleostomi</taxon>
        <taxon>Mammalia</taxon>
        <taxon>Metatheria</taxon>
        <taxon>Dasyuromorphia</taxon>
        <taxon>Dasyuridae</taxon>
        <taxon>Sarcophilus</taxon>
    </lineage>
</organism>
<dbReference type="GeneTree" id="ENSGT00940000164437"/>
<evidence type="ECO:0000256" key="2">
    <source>
        <dbReference type="ARBA" id="ARBA00022734"/>
    </source>
</evidence>
<dbReference type="PANTHER" id="PTHR45710">
    <property type="entry name" value="C-TYPE LECTIN DOMAIN-CONTAINING PROTEIN 180"/>
    <property type="match status" value="1"/>
</dbReference>
<dbReference type="InterPro" id="IPR001304">
    <property type="entry name" value="C-type_lectin-like"/>
</dbReference>
<evidence type="ECO:0000313" key="6">
    <source>
        <dbReference type="Ensembl" id="ENSSHAP00000010072.1"/>
    </source>
</evidence>
<feature type="transmembrane region" description="Helical" evidence="4">
    <location>
        <begin position="62"/>
        <end position="82"/>
    </location>
</feature>
<dbReference type="InterPro" id="IPR050828">
    <property type="entry name" value="C-type_lectin/matrix_domain"/>
</dbReference>
<dbReference type="Proteomes" id="UP000007648">
    <property type="component" value="Unassembled WGS sequence"/>
</dbReference>
<dbReference type="InterPro" id="IPR016187">
    <property type="entry name" value="CTDL_fold"/>
</dbReference>
<evidence type="ECO:0000259" key="5">
    <source>
        <dbReference type="PROSITE" id="PS50041"/>
    </source>
</evidence>
<feature type="region of interest" description="Disordered" evidence="3">
    <location>
        <begin position="1"/>
        <end position="48"/>
    </location>
</feature>
<feature type="domain" description="C-type lectin" evidence="5">
    <location>
        <begin position="114"/>
        <end position="218"/>
    </location>
</feature>
<dbReference type="SUPFAM" id="SSF56436">
    <property type="entry name" value="C-type lectin-like"/>
    <property type="match status" value="1"/>
</dbReference>
<evidence type="ECO:0000256" key="3">
    <source>
        <dbReference type="SAM" id="MobiDB-lite"/>
    </source>
</evidence>
<dbReference type="InParanoid" id="G3W3R7"/>
<evidence type="ECO:0000256" key="4">
    <source>
        <dbReference type="SAM" id="Phobius"/>
    </source>
</evidence>
<evidence type="ECO:0000313" key="7">
    <source>
        <dbReference type="Proteomes" id="UP000007648"/>
    </source>
</evidence>
<dbReference type="AlphaFoldDB" id="G3W3R7"/>
<keyword evidence="7" id="KW-1185">Reference proteome</keyword>
<feature type="compositionally biased region" description="Basic and acidic residues" evidence="3">
    <location>
        <begin position="37"/>
        <end position="48"/>
    </location>
</feature>
<keyword evidence="2" id="KW-0430">Lectin</keyword>
<dbReference type="KEGG" id="shr:116419228"/>